<dbReference type="PROSITE" id="PS50883">
    <property type="entry name" value="EAL"/>
    <property type="match status" value="1"/>
</dbReference>
<dbReference type="PANTHER" id="PTHR44757:SF2">
    <property type="entry name" value="BIOFILM ARCHITECTURE MAINTENANCE PROTEIN MBAA"/>
    <property type="match status" value="1"/>
</dbReference>
<evidence type="ECO:0000256" key="1">
    <source>
        <dbReference type="SAM" id="Phobius"/>
    </source>
</evidence>
<dbReference type="EMBL" id="BOQL01000026">
    <property type="protein sequence ID" value="GIM68691.1"/>
    <property type="molecule type" value="Genomic_DNA"/>
</dbReference>
<feature type="domain" description="EAL" evidence="2">
    <location>
        <begin position="490"/>
        <end position="745"/>
    </location>
</feature>
<dbReference type="InterPro" id="IPR052155">
    <property type="entry name" value="Biofilm_reg_signaling"/>
</dbReference>
<dbReference type="SUPFAM" id="SSF141868">
    <property type="entry name" value="EAL domain-like"/>
    <property type="match status" value="1"/>
</dbReference>
<dbReference type="AlphaFoldDB" id="A0A919SBR2"/>
<dbReference type="InterPro" id="IPR029787">
    <property type="entry name" value="Nucleotide_cyclase"/>
</dbReference>
<dbReference type="SMART" id="SM00052">
    <property type="entry name" value="EAL"/>
    <property type="match status" value="1"/>
</dbReference>
<name>A0A919SBR2_9ACTN</name>
<keyword evidence="5" id="KW-1185">Reference proteome</keyword>
<evidence type="ECO:0000313" key="4">
    <source>
        <dbReference type="EMBL" id="GIM68691.1"/>
    </source>
</evidence>
<feature type="transmembrane region" description="Helical" evidence="1">
    <location>
        <begin position="99"/>
        <end position="116"/>
    </location>
</feature>
<reference evidence="4" key="1">
    <citation type="submission" date="2021-03" db="EMBL/GenBank/DDBJ databases">
        <title>Whole genome shotgun sequence of Actinoplanes auranticolor NBRC 12245.</title>
        <authorList>
            <person name="Komaki H."/>
            <person name="Tamura T."/>
        </authorList>
    </citation>
    <scope>NUCLEOTIDE SEQUENCE</scope>
    <source>
        <strain evidence="4">NBRC 12245</strain>
    </source>
</reference>
<dbReference type="CDD" id="cd01949">
    <property type="entry name" value="GGDEF"/>
    <property type="match status" value="1"/>
</dbReference>
<feature type="transmembrane region" description="Helical" evidence="1">
    <location>
        <begin position="63"/>
        <end position="84"/>
    </location>
</feature>
<evidence type="ECO:0008006" key="6">
    <source>
        <dbReference type="Google" id="ProtNLM"/>
    </source>
</evidence>
<accession>A0A919SBR2</accession>
<dbReference type="Pfam" id="PF00563">
    <property type="entry name" value="EAL"/>
    <property type="match status" value="1"/>
</dbReference>
<evidence type="ECO:0000313" key="5">
    <source>
        <dbReference type="Proteomes" id="UP000681340"/>
    </source>
</evidence>
<feature type="transmembrane region" description="Helical" evidence="1">
    <location>
        <begin position="262"/>
        <end position="282"/>
    </location>
</feature>
<dbReference type="NCBIfam" id="TIGR00254">
    <property type="entry name" value="GGDEF"/>
    <property type="match status" value="1"/>
</dbReference>
<dbReference type="InterPro" id="IPR043128">
    <property type="entry name" value="Rev_trsase/Diguanyl_cyclase"/>
</dbReference>
<keyword evidence="1" id="KW-0812">Transmembrane</keyword>
<dbReference type="SMART" id="SM00267">
    <property type="entry name" value="GGDEF"/>
    <property type="match status" value="1"/>
</dbReference>
<organism evidence="4 5">
    <name type="scientific">Actinoplanes auranticolor</name>
    <dbReference type="NCBI Taxonomy" id="47988"/>
    <lineage>
        <taxon>Bacteria</taxon>
        <taxon>Bacillati</taxon>
        <taxon>Actinomycetota</taxon>
        <taxon>Actinomycetes</taxon>
        <taxon>Micromonosporales</taxon>
        <taxon>Micromonosporaceae</taxon>
        <taxon>Actinoplanes</taxon>
    </lineage>
</organism>
<protein>
    <recommendedName>
        <fullName evidence="6">Diguanylate cyclase (GGDEF)-like protein</fullName>
    </recommendedName>
</protein>
<dbReference type="InterPro" id="IPR000160">
    <property type="entry name" value="GGDEF_dom"/>
</dbReference>
<dbReference type="PROSITE" id="PS50887">
    <property type="entry name" value="GGDEF"/>
    <property type="match status" value="1"/>
</dbReference>
<feature type="transmembrane region" description="Helical" evidence="1">
    <location>
        <begin position="163"/>
        <end position="183"/>
    </location>
</feature>
<feature type="transmembrane region" description="Helical" evidence="1">
    <location>
        <begin position="288"/>
        <end position="307"/>
    </location>
</feature>
<proteinExistence type="predicted"/>
<dbReference type="Gene3D" id="3.30.70.270">
    <property type="match status" value="1"/>
</dbReference>
<feature type="transmembrane region" description="Helical" evidence="1">
    <location>
        <begin position="190"/>
        <end position="210"/>
    </location>
</feature>
<dbReference type="RefSeq" id="WP_212989267.1">
    <property type="nucleotide sequence ID" value="NZ_BAABEA010000008.1"/>
</dbReference>
<evidence type="ECO:0000259" key="2">
    <source>
        <dbReference type="PROSITE" id="PS50883"/>
    </source>
</evidence>
<feature type="transmembrane region" description="Helical" evidence="1">
    <location>
        <begin position="10"/>
        <end position="27"/>
    </location>
</feature>
<sequence length="749" mass="79597">MRTIGVDRRVTAWTAAGLLICVAYPLLGDGTLAGALLYNLFELLAFVVVLVRARRNRPEDRLGWYVFAAAIGFRLAGDVTYEIYRQVLHQSPFPSPADVFYLGSCPLLVVGTLLLARGGRRPGRDLAGLLDAAIIATGLGLVWWVLVIGPIAGDSSIPLAERLLGAAYPGCDLVLLALVARVLTRSGRPAVSVALLITGTGTLLAADVGFQFVTAYRPELEGIISVGWLLSNVVWGAAALHPSAAAPPPVRTGGPRVGPGRLVLLTGSTLLVPTLLFAQGALGFPNLSWLSIGVGAVLLFVLVLLRMSGFVTQVQRQARQLQDLAMRDDLTGLPNRRFFEERLAAAVAAGPAQVAMLDLNGFKDVNDRFGHAVGDRLLAVVAQRLADRLRGGDLVARMGGDEFAVLVTGASPEAMTGIVDRLTAGLRRPVEVAGHELLVGASVGIAGDEGTDDPYEVLRRADTAMYAAKAQTGSHVRRYAVELDDRARAEAQLGAELRAALDTGQFRLVYQPIVSLPDARVVSVEALIRWHHPERGLINPVDFIPVAEQNGLIVELGAWILRTACAQAVTWHTSQASSTPVRVSVNVSARQLAEPDFADLVAEVLAWTGLSAHNLIIEVTETAVFRGGQSVQTVKDLHQLGVRIALDDFGTGHSSLGLLHTVPVDVLKVDKSFVDTITMAGRHAVIATALIQVADGLGLSAVAEGVETAEQAAELYRLGYRLAQGYHFGRPVAEPDFHGTVIAAETAVA</sequence>
<dbReference type="InterPro" id="IPR001633">
    <property type="entry name" value="EAL_dom"/>
</dbReference>
<feature type="domain" description="GGDEF" evidence="3">
    <location>
        <begin position="350"/>
        <end position="482"/>
    </location>
</feature>
<dbReference type="PANTHER" id="PTHR44757">
    <property type="entry name" value="DIGUANYLATE CYCLASE DGCP"/>
    <property type="match status" value="1"/>
</dbReference>
<comment type="caution">
    <text evidence="4">The sequence shown here is derived from an EMBL/GenBank/DDBJ whole genome shotgun (WGS) entry which is preliminary data.</text>
</comment>
<dbReference type="Gene3D" id="3.20.20.450">
    <property type="entry name" value="EAL domain"/>
    <property type="match status" value="1"/>
</dbReference>
<dbReference type="SUPFAM" id="SSF55073">
    <property type="entry name" value="Nucleotide cyclase"/>
    <property type="match status" value="1"/>
</dbReference>
<dbReference type="CDD" id="cd01948">
    <property type="entry name" value="EAL"/>
    <property type="match status" value="1"/>
</dbReference>
<feature type="transmembrane region" description="Helical" evidence="1">
    <location>
        <begin position="128"/>
        <end position="151"/>
    </location>
</feature>
<dbReference type="InterPro" id="IPR035919">
    <property type="entry name" value="EAL_sf"/>
</dbReference>
<dbReference type="Proteomes" id="UP000681340">
    <property type="component" value="Unassembled WGS sequence"/>
</dbReference>
<dbReference type="Pfam" id="PF00990">
    <property type="entry name" value="GGDEF"/>
    <property type="match status" value="1"/>
</dbReference>
<keyword evidence="1" id="KW-0472">Membrane</keyword>
<keyword evidence="1" id="KW-1133">Transmembrane helix</keyword>
<feature type="transmembrane region" description="Helical" evidence="1">
    <location>
        <begin position="33"/>
        <end position="51"/>
    </location>
</feature>
<evidence type="ECO:0000259" key="3">
    <source>
        <dbReference type="PROSITE" id="PS50887"/>
    </source>
</evidence>
<feature type="transmembrane region" description="Helical" evidence="1">
    <location>
        <begin position="222"/>
        <end position="241"/>
    </location>
</feature>
<gene>
    <name evidence="4" type="ORF">Aau02nite_32840</name>
</gene>